<dbReference type="Gene3D" id="3.40.50.1100">
    <property type="match status" value="2"/>
</dbReference>
<comment type="caution">
    <text evidence="5">The sequence shown here is derived from an EMBL/GenBank/DDBJ whole genome shotgun (WGS) entry which is preliminary data.</text>
</comment>
<comment type="cofactor">
    <cofactor evidence="1">
        <name>pyridoxal 5'-phosphate</name>
        <dbReference type="ChEBI" id="CHEBI:597326"/>
    </cofactor>
</comment>
<dbReference type="PANTHER" id="PTHR48078:SF6">
    <property type="entry name" value="L-THREONINE DEHYDRATASE CATABOLIC TDCB"/>
    <property type="match status" value="1"/>
</dbReference>
<dbReference type="Pfam" id="PF00291">
    <property type="entry name" value="PALP"/>
    <property type="match status" value="1"/>
</dbReference>
<dbReference type="InterPro" id="IPR036052">
    <property type="entry name" value="TrpB-like_PALP_sf"/>
</dbReference>
<proteinExistence type="predicted"/>
<dbReference type="GO" id="GO:0009097">
    <property type="term" value="P:isoleucine biosynthetic process"/>
    <property type="evidence" value="ECO:0007669"/>
    <property type="project" value="TreeGrafter"/>
</dbReference>
<sequence>MTVTRDDVQAAARRIEGRVRRTPVLQLSPTLAFKLELVQHVGSFKPRGMFNRMLSAKERGTLTGQGVVTASGGNAGLAVAYAARELGVPGRIFVPESAPPAKIARLRTLDADVVQVGSEYAEAYAAAVTASDESGALFVHAYDQPEVVAGQGTLGLELLEQADGFDTVLVAVGGGGLIAGIATAIGDRARVVGVEPELAPTMARTLEADDLIDVQVGGIAADSLGARRFGAIAFEAVKTYGVPSVLVGEDAIVAARNEFWREYRLAVEHGAAVTLAALRSGAYQPASDERVVVVVCGANTDPSTLA</sequence>
<dbReference type="NCBIfam" id="NF006094">
    <property type="entry name" value="PRK08246.1"/>
    <property type="match status" value="1"/>
</dbReference>
<dbReference type="OrthoDB" id="9811476at2"/>
<keyword evidence="6" id="KW-1185">Reference proteome</keyword>
<dbReference type="GO" id="GO:0006565">
    <property type="term" value="P:L-serine catabolic process"/>
    <property type="evidence" value="ECO:0007669"/>
    <property type="project" value="TreeGrafter"/>
</dbReference>
<organism evidence="5 6">
    <name type="scientific">Kribbella caucasensis</name>
    <dbReference type="NCBI Taxonomy" id="2512215"/>
    <lineage>
        <taxon>Bacteria</taxon>
        <taxon>Bacillati</taxon>
        <taxon>Actinomycetota</taxon>
        <taxon>Actinomycetes</taxon>
        <taxon>Propionibacteriales</taxon>
        <taxon>Kribbellaceae</taxon>
        <taxon>Kribbella</taxon>
    </lineage>
</organism>
<dbReference type="SUPFAM" id="SSF53686">
    <property type="entry name" value="Tryptophan synthase beta subunit-like PLP-dependent enzymes"/>
    <property type="match status" value="1"/>
</dbReference>
<dbReference type="GO" id="GO:0004794">
    <property type="term" value="F:threonine deaminase activity"/>
    <property type="evidence" value="ECO:0007669"/>
    <property type="project" value="TreeGrafter"/>
</dbReference>
<protein>
    <submittedName>
        <fullName evidence="5">Threonine dehydratase</fullName>
    </submittedName>
</protein>
<keyword evidence="3" id="KW-0456">Lyase</keyword>
<evidence type="ECO:0000256" key="1">
    <source>
        <dbReference type="ARBA" id="ARBA00001933"/>
    </source>
</evidence>
<name>A0A4V3C992_9ACTN</name>
<dbReference type="GO" id="GO:0006567">
    <property type="term" value="P:L-threonine catabolic process"/>
    <property type="evidence" value="ECO:0007669"/>
    <property type="project" value="TreeGrafter"/>
</dbReference>
<dbReference type="PANTHER" id="PTHR48078">
    <property type="entry name" value="THREONINE DEHYDRATASE, MITOCHONDRIAL-RELATED"/>
    <property type="match status" value="1"/>
</dbReference>
<evidence type="ECO:0000313" key="5">
    <source>
        <dbReference type="EMBL" id="TDO44398.1"/>
    </source>
</evidence>
<dbReference type="Proteomes" id="UP000295388">
    <property type="component" value="Unassembled WGS sequence"/>
</dbReference>
<evidence type="ECO:0000256" key="2">
    <source>
        <dbReference type="ARBA" id="ARBA00022898"/>
    </source>
</evidence>
<feature type="domain" description="Tryptophan synthase beta chain-like PALP" evidence="4">
    <location>
        <begin position="17"/>
        <end position="297"/>
    </location>
</feature>
<dbReference type="GO" id="GO:0003941">
    <property type="term" value="F:L-serine ammonia-lyase activity"/>
    <property type="evidence" value="ECO:0007669"/>
    <property type="project" value="TreeGrafter"/>
</dbReference>
<evidence type="ECO:0000313" key="6">
    <source>
        <dbReference type="Proteomes" id="UP000295388"/>
    </source>
</evidence>
<dbReference type="AlphaFoldDB" id="A0A4V3C992"/>
<accession>A0A4V3C992</accession>
<dbReference type="EMBL" id="SNWQ01000016">
    <property type="protein sequence ID" value="TDO44398.1"/>
    <property type="molecule type" value="Genomic_DNA"/>
</dbReference>
<dbReference type="InterPro" id="IPR001926">
    <property type="entry name" value="TrpB-like_PALP"/>
</dbReference>
<reference evidence="5 6" key="1">
    <citation type="submission" date="2019-03" db="EMBL/GenBank/DDBJ databases">
        <title>Genomic Encyclopedia of Type Strains, Phase III (KMG-III): the genomes of soil and plant-associated and newly described type strains.</title>
        <authorList>
            <person name="Whitman W."/>
        </authorList>
    </citation>
    <scope>NUCLEOTIDE SEQUENCE [LARGE SCALE GENOMIC DNA]</scope>
    <source>
        <strain evidence="5 6">VKM Ac-2527</strain>
    </source>
</reference>
<evidence type="ECO:0000256" key="3">
    <source>
        <dbReference type="ARBA" id="ARBA00023239"/>
    </source>
</evidence>
<keyword evidence="2" id="KW-0663">Pyridoxal phosphate</keyword>
<gene>
    <name evidence="5" type="ORF">EV643_116210</name>
</gene>
<dbReference type="RefSeq" id="WP_133803470.1">
    <property type="nucleotide sequence ID" value="NZ_SNWQ01000016.1"/>
</dbReference>
<evidence type="ECO:0000259" key="4">
    <source>
        <dbReference type="Pfam" id="PF00291"/>
    </source>
</evidence>
<dbReference type="InterPro" id="IPR050147">
    <property type="entry name" value="Ser/Thr_Dehydratase"/>
</dbReference>